<dbReference type="SUPFAM" id="SSF54928">
    <property type="entry name" value="RNA-binding domain, RBD"/>
    <property type="match status" value="2"/>
</dbReference>
<dbReference type="InterPro" id="IPR035979">
    <property type="entry name" value="RBD_domain_sf"/>
</dbReference>
<protein>
    <recommendedName>
        <fullName evidence="2">RRM domain-containing protein</fullName>
    </recommendedName>
</protein>
<evidence type="ECO:0000256" key="1">
    <source>
        <dbReference type="PROSITE-ProRule" id="PRU00176"/>
    </source>
</evidence>
<keyword evidence="4" id="KW-1185">Reference proteome</keyword>
<dbReference type="PROSITE" id="PS50102">
    <property type="entry name" value="RRM"/>
    <property type="match status" value="1"/>
</dbReference>
<dbReference type="EMBL" id="DF849358">
    <property type="protein sequence ID" value="GAT56924.1"/>
    <property type="molecule type" value="Genomic_DNA"/>
</dbReference>
<accession>A0ABQ0M0T1</accession>
<dbReference type="Proteomes" id="UP000815677">
    <property type="component" value="Unassembled WGS sequence"/>
</dbReference>
<proteinExistence type="predicted"/>
<reference evidence="3" key="1">
    <citation type="submission" date="2014-09" db="EMBL/GenBank/DDBJ databases">
        <title>Genome sequence of the luminous mushroom Mycena chlorophos for searching fungal bioluminescence genes.</title>
        <authorList>
            <person name="Tanaka Y."/>
            <person name="Kasuga D."/>
            <person name="Oba Y."/>
            <person name="Hase S."/>
            <person name="Sato K."/>
            <person name="Oba Y."/>
            <person name="Sakakibara Y."/>
        </authorList>
    </citation>
    <scope>NUCLEOTIDE SEQUENCE</scope>
</reference>
<name>A0ABQ0M0T1_MYCCL</name>
<evidence type="ECO:0000313" key="3">
    <source>
        <dbReference type="EMBL" id="GAT56924.1"/>
    </source>
</evidence>
<keyword evidence="1" id="KW-0694">RNA-binding</keyword>
<sequence>MLGQPALRSRLFSRRQPSPLPRHYHSRCFVSATPFGVRAHVKPILCRSYSSTESPTTFLRPPTLLIKRLPEGGAGKALRNVLPEEILRHIQDIRIIRHQIGVIEFDDEQTATALVENTALAGLLVAKRKPIPSVIEWDRPTRTIFITGGGLGNLGLEFLPHFFAGYGKVSSARMFEHSGKTWARLSFESLGGAMNAIQVTRSMPKTSTRWAEYALNDLSAPERTLCILATGNIEVYPARLREDFEQYGTIEDIRIPWKPRQHLTFVTFADTASAARALDGANSHRRYAGAEFFIEGALSKPPEHRYSLFISGINNIRDFPKKQLEADISSVLRVQDVVWRTNKYKGAHIQIADKDREPVTSAENARNAIEAMRKIPKYSDLTFAYVAPSGAAVEATYYTPEART</sequence>
<dbReference type="Pfam" id="PF00076">
    <property type="entry name" value="RRM_1"/>
    <property type="match status" value="1"/>
</dbReference>
<evidence type="ECO:0000259" key="2">
    <source>
        <dbReference type="PROSITE" id="PS50102"/>
    </source>
</evidence>
<feature type="domain" description="RRM" evidence="2">
    <location>
        <begin position="226"/>
        <end position="299"/>
    </location>
</feature>
<dbReference type="CDD" id="cd00590">
    <property type="entry name" value="RRM_SF"/>
    <property type="match status" value="1"/>
</dbReference>
<dbReference type="InterPro" id="IPR012677">
    <property type="entry name" value="Nucleotide-bd_a/b_plait_sf"/>
</dbReference>
<dbReference type="InterPro" id="IPR000504">
    <property type="entry name" value="RRM_dom"/>
</dbReference>
<dbReference type="Gene3D" id="3.30.70.330">
    <property type="match status" value="1"/>
</dbReference>
<gene>
    <name evidence="3" type="ORF">MCHLO_13514</name>
</gene>
<organism evidence="3 4">
    <name type="scientific">Mycena chlorophos</name>
    <name type="common">Agaric fungus</name>
    <name type="synonym">Agaricus chlorophos</name>
    <dbReference type="NCBI Taxonomy" id="658473"/>
    <lineage>
        <taxon>Eukaryota</taxon>
        <taxon>Fungi</taxon>
        <taxon>Dikarya</taxon>
        <taxon>Basidiomycota</taxon>
        <taxon>Agaricomycotina</taxon>
        <taxon>Agaricomycetes</taxon>
        <taxon>Agaricomycetidae</taxon>
        <taxon>Agaricales</taxon>
        <taxon>Marasmiineae</taxon>
        <taxon>Mycenaceae</taxon>
        <taxon>Mycena</taxon>
    </lineage>
</organism>
<evidence type="ECO:0000313" key="4">
    <source>
        <dbReference type="Proteomes" id="UP000815677"/>
    </source>
</evidence>